<gene>
    <name evidence="1" type="ORF">BABINDRAFT_6611</name>
</gene>
<dbReference type="InterPro" id="IPR032675">
    <property type="entry name" value="LRR_dom_sf"/>
</dbReference>
<evidence type="ECO:0000313" key="1">
    <source>
        <dbReference type="EMBL" id="ODQ81993.1"/>
    </source>
</evidence>
<dbReference type="Proteomes" id="UP000094336">
    <property type="component" value="Unassembled WGS sequence"/>
</dbReference>
<dbReference type="SUPFAM" id="SSF52047">
    <property type="entry name" value="RNI-like"/>
    <property type="match status" value="1"/>
</dbReference>
<name>A0A1E3QWD7_9ASCO</name>
<evidence type="ECO:0000313" key="2">
    <source>
        <dbReference type="Proteomes" id="UP000094336"/>
    </source>
</evidence>
<dbReference type="RefSeq" id="XP_018987321.1">
    <property type="nucleotide sequence ID" value="XM_019132469.1"/>
</dbReference>
<accession>A0A1E3QWD7</accession>
<dbReference type="GeneID" id="30150322"/>
<proteinExistence type="predicted"/>
<dbReference type="AlphaFoldDB" id="A0A1E3QWD7"/>
<keyword evidence="2" id="KW-1185">Reference proteome</keyword>
<dbReference type="Gene3D" id="3.80.10.10">
    <property type="entry name" value="Ribonuclease Inhibitor"/>
    <property type="match status" value="2"/>
</dbReference>
<evidence type="ECO:0008006" key="3">
    <source>
        <dbReference type="Google" id="ProtNLM"/>
    </source>
</evidence>
<reference evidence="2" key="1">
    <citation type="submission" date="2016-05" db="EMBL/GenBank/DDBJ databases">
        <title>Comparative genomics of biotechnologically important yeasts.</title>
        <authorList>
            <consortium name="DOE Joint Genome Institute"/>
            <person name="Riley R."/>
            <person name="Haridas S."/>
            <person name="Wolfe K.H."/>
            <person name="Lopes M.R."/>
            <person name="Hittinger C.T."/>
            <person name="Goker M."/>
            <person name="Salamov A."/>
            <person name="Wisecaver J."/>
            <person name="Long T.M."/>
            <person name="Aerts A.L."/>
            <person name="Barry K."/>
            <person name="Choi C."/>
            <person name="Clum A."/>
            <person name="Coughlan A.Y."/>
            <person name="Deshpande S."/>
            <person name="Douglass A.P."/>
            <person name="Hanson S.J."/>
            <person name="Klenk H.-P."/>
            <person name="Labutti K."/>
            <person name="Lapidus A."/>
            <person name="Lindquist E."/>
            <person name="Lipzen A."/>
            <person name="Meier-Kolthoff J.P."/>
            <person name="Ohm R.A."/>
            <person name="Otillar R.P."/>
            <person name="Pangilinan J."/>
            <person name="Peng Y."/>
            <person name="Rokas A."/>
            <person name="Rosa C.A."/>
            <person name="Scheuner C."/>
            <person name="Sibirny A.A."/>
            <person name="Slot J.C."/>
            <person name="Stielow J.B."/>
            <person name="Sun H."/>
            <person name="Kurtzman C.P."/>
            <person name="Blackwell M."/>
            <person name="Grigoriev I.V."/>
            <person name="Jeffries T.W."/>
        </authorList>
    </citation>
    <scope>NUCLEOTIDE SEQUENCE [LARGE SCALE GENOMIC DNA]</scope>
    <source>
        <strain evidence="2">NRRL Y-12698</strain>
    </source>
</reference>
<organism evidence="1 2">
    <name type="scientific">Babjeviella inositovora NRRL Y-12698</name>
    <dbReference type="NCBI Taxonomy" id="984486"/>
    <lineage>
        <taxon>Eukaryota</taxon>
        <taxon>Fungi</taxon>
        <taxon>Dikarya</taxon>
        <taxon>Ascomycota</taxon>
        <taxon>Saccharomycotina</taxon>
        <taxon>Pichiomycetes</taxon>
        <taxon>Serinales incertae sedis</taxon>
        <taxon>Babjeviella</taxon>
    </lineage>
</organism>
<protein>
    <recommendedName>
        <fullName evidence="3">F-box domain-containing protein</fullName>
    </recommendedName>
</protein>
<dbReference type="STRING" id="984486.A0A1E3QWD7"/>
<dbReference type="EMBL" id="KV454427">
    <property type="protein sequence ID" value="ODQ81993.1"/>
    <property type="molecule type" value="Genomic_DNA"/>
</dbReference>
<sequence length="457" mass="51912">MEAPLNWSDLPDEIIERIFSFLHLKHVTPFLAVPQLQRIALNRYYSRIHIYNDIDSTKHEYQNMTVEEFSDFVLDPRFTNLRISKLVLSFPQTLPPHVVQRIQQATYLEIDWCQPENDIDPHEVPLFENIRHFDLECHSVDWGSMVFPPRMEELNISVDRDYASGHGRVRFPRSLKALSLSGVAWTNSLCDGVPNLEELEVEDPLFFRYPSRLKTLRLWADKLPDLYGLELPSTLTRLFLECSLLGSLAGVVLPLTLRELHLFTSTSLTELGIDLNDGLRVFTIDESSLTSAAMEVITYPRSLRTLSVERSRITTLDFVQRLPSTLVELNMVDNYIGSGEEISLMFSPKFTRVAFPAGLKALNLSNNAKLFTGYDLEQFVFPDGLANINLIGTGLTDIVGVNVRGIELKLDKLAAATLLKTKAEKMRLKLQEIKKRKRLGTKSLDSDPNVVTNGHAP</sequence>